<dbReference type="Gene3D" id="3.30.160.100">
    <property type="entry name" value="Ribosome hibernation promotion factor-like"/>
    <property type="match status" value="1"/>
</dbReference>
<protein>
    <recommendedName>
        <fullName evidence="3">Ribosomal subunit interface protein</fullName>
    </recommendedName>
</protein>
<dbReference type="EMBL" id="BOPG01000020">
    <property type="protein sequence ID" value="GIJ55631.1"/>
    <property type="molecule type" value="Genomic_DNA"/>
</dbReference>
<accession>A0A8J4DZE1</accession>
<evidence type="ECO:0008006" key="3">
    <source>
        <dbReference type="Google" id="ProtNLM"/>
    </source>
</evidence>
<sequence>MQIQVHTDKNVKVSDGMVQHVEDQVETALSHFRDQITRVEVHLSDESDVDKRCVMEARPAGKQPVAVTHHAASVGEAYSGAAHKLKTVIESRYGRAKDHKGAESIRHLDVADEA</sequence>
<dbReference type="AlphaFoldDB" id="A0A8J4DZE1"/>
<dbReference type="Proteomes" id="UP000612585">
    <property type="component" value="Unassembled WGS sequence"/>
</dbReference>
<gene>
    <name evidence="1" type="ORF">Vau01_031470</name>
</gene>
<dbReference type="SUPFAM" id="SSF69754">
    <property type="entry name" value="Ribosome binding protein Y (YfiA homologue)"/>
    <property type="match status" value="1"/>
</dbReference>
<name>A0A8J4DZE1_9ACTN</name>
<dbReference type="InterPro" id="IPR036567">
    <property type="entry name" value="RHF-like"/>
</dbReference>
<proteinExistence type="predicted"/>
<dbReference type="InterPro" id="IPR003489">
    <property type="entry name" value="RHF/RaiA"/>
</dbReference>
<organism evidence="1 2">
    <name type="scientific">Virgisporangium aurantiacum</name>
    <dbReference type="NCBI Taxonomy" id="175570"/>
    <lineage>
        <taxon>Bacteria</taxon>
        <taxon>Bacillati</taxon>
        <taxon>Actinomycetota</taxon>
        <taxon>Actinomycetes</taxon>
        <taxon>Micromonosporales</taxon>
        <taxon>Micromonosporaceae</taxon>
        <taxon>Virgisporangium</taxon>
    </lineage>
</organism>
<evidence type="ECO:0000313" key="2">
    <source>
        <dbReference type="Proteomes" id="UP000612585"/>
    </source>
</evidence>
<keyword evidence="2" id="KW-1185">Reference proteome</keyword>
<dbReference type="Pfam" id="PF02482">
    <property type="entry name" value="Ribosomal_S30AE"/>
    <property type="match status" value="1"/>
</dbReference>
<comment type="caution">
    <text evidence="1">The sequence shown here is derived from an EMBL/GenBank/DDBJ whole genome shotgun (WGS) entry which is preliminary data.</text>
</comment>
<evidence type="ECO:0000313" key="1">
    <source>
        <dbReference type="EMBL" id="GIJ55631.1"/>
    </source>
</evidence>
<dbReference type="RefSeq" id="WP_203992727.1">
    <property type="nucleotide sequence ID" value="NZ_BOPG01000020.1"/>
</dbReference>
<reference evidence="1" key="1">
    <citation type="submission" date="2021-01" db="EMBL/GenBank/DDBJ databases">
        <title>Whole genome shotgun sequence of Virgisporangium aurantiacum NBRC 16421.</title>
        <authorList>
            <person name="Komaki H."/>
            <person name="Tamura T."/>
        </authorList>
    </citation>
    <scope>NUCLEOTIDE SEQUENCE</scope>
    <source>
        <strain evidence="1">NBRC 16421</strain>
    </source>
</reference>